<dbReference type="InterPro" id="IPR000847">
    <property type="entry name" value="LysR_HTH_N"/>
</dbReference>
<comment type="similarity">
    <text evidence="1">Belongs to the LysR transcriptional regulatory family.</text>
</comment>
<dbReference type="SUPFAM" id="SSF46785">
    <property type="entry name" value="Winged helix' DNA-binding domain"/>
    <property type="match status" value="1"/>
</dbReference>
<keyword evidence="2" id="KW-0805">Transcription regulation</keyword>
<evidence type="ECO:0000256" key="2">
    <source>
        <dbReference type="ARBA" id="ARBA00023015"/>
    </source>
</evidence>
<protein>
    <submittedName>
        <fullName evidence="6">Transcriptional regulator</fullName>
    </submittedName>
</protein>
<proteinExistence type="inferred from homology"/>
<keyword evidence="4" id="KW-0804">Transcription</keyword>
<dbReference type="Pfam" id="PF03466">
    <property type="entry name" value="LysR_substrate"/>
    <property type="match status" value="1"/>
</dbReference>
<dbReference type="Gene3D" id="1.10.10.10">
    <property type="entry name" value="Winged helix-like DNA-binding domain superfamily/Winged helix DNA-binding domain"/>
    <property type="match status" value="1"/>
</dbReference>
<gene>
    <name evidence="6" type="ORF">GCM10010862_05430</name>
</gene>
<evidence type="ECO:0000256" key="4">
    <source>
        <dbReference type="ARBA" id="ARBA00023163"/>
    </source>
</evidence>
<evidence type="ECO:0000256" key="3">
    <source>
        <dbReference type="ARBA" id="ARBA00023125"/>
    </source>
</evidence>
<comment type="caution">
    <text evidence="6">The sequence shown here is derived from an EMBL/GenBank/DDBJ whole genome shotgun (WGS) entry which is preliminary data.</text>
</comment>
<dbReference type="PANTHER" id="PTHR30419">
    <property type="entry name" value="HTH-TYPE TRANSCRIPTIONAL REGULATOR YBHD"/>
    <property type="match status" value="1"/>
</dbReference>
<organism evidence="6 7">
    <name type="scientific">Devosia nitrariae</name>
    <dbReference type="NCBI Taxonomy" id="2071872"/>
    <lineage>
        <taxon>Bacteria</taxon>
        <taxon>Pseudomonadati</taxon>
        <taxon>Pseudomonadota</taxon>
        <taxon>Alphaproteobacteria</taxon>
        <taxon>Hyphomicrobiales</taxon>
        <taxon>Devosiaceae</taxon>
        <taxon>Devosia</taxon>
    </lineage>
</organism>
<keyword evidence="7" id="KW-1185">Reference proteome</keyword>
<dbReference type="Gene3D" id="3.40.190.290">
    <property type="match status" value="1"/>
</dbReference>
<dbReference type="Pfam" id="PF00126">
    <property type="entry name" value="HTH_1"/>
    <property type="match status" value="1"/>
</dbReference>
<keyword evidence="3" id="KW-0238">DNA-binding</keyword>
<evidence type="ECO:0000256" key="1">
    <source>
        <dbReference type="ARBA" id="ARBA00009437"/>
    </source>
</evidence>
<dbReference type="SUPFAM" id="SSF53850">
    <property type="entry name" value="Periplasmic binding protein-like II"/>
    <property type="match status" value="1"/>
</dbReference>
<sequence length="328" mass="35399">MTHNPLESGAFSFVCSGEEDKITLMHPFDTVTARLILVLAEEGSIGRAGDKENIAPSAVSRRLSELESRLGVILFDRSAQGVRLTAAGESYVEHTRAVMREIADLETVMAEFATGRRGSLRIACTSASLSGRLPELLAKYAERHATIALDIKEMGAAAGLSALEEGLADVAIVSDNYDFSRFETRPFEDDRVWVLASPDHPLAPELAPRKAIAFERVVGHEAVGIHHAGALDRLLNEHAGKAGHTIGERVRVETFPALVRLVEAGFGIGFLRSTSLHLLAGTDLLCAPLSDPWALRQLLVARRKTGPVSTAMKGFIALCVETYVPSPE</sequence>
<dbReference type="PROSITE" id="PS50931">
    <property type="entry name" value="HTH_LYSR"/>
    <property type="match status" value="1"/>
</dbReference>
<reference evidence="7" key="1">
    <citation type="journal article" date="2019" name="Int. J. Syst. Evol. Microbiol.">
        <title>The Global Catalogue of Microorganisms (GCM) 10K type strain sequencing project: providing services to taxonomists for standard genome sequencing and annotation.</title>
        <authorList>
            <consortium name="The Broad Institute Genomics Platform"/>
            <consortium name="The Broad Institute Genome Sequencing Center for Infectious Disease"/>
            <person name="Wu L."/>
            <person name="Ma J."/>
        </authorList>
    </citation>
    <scope>NUCLEOTIDE SEQUENCE [LARGE SCALE GENOMIC DNA]</scope>
    <source>
        <strain evidence="7">NBRC 112416</strain>
    </source>
</reference>
<evidence type="ECO:0000313" key="7">
    <source>
        <dbReference type="Proteomes" id="UP001156691"/>
    </source>
</evidence>
<feature type="domain" description="HTH lysR-type" evidence="5">
    <location>
        <begin position="34"/>
        <end position="85"/>
    </location>
</feature>
<dbReference type="EMBL" id="BSNS01000002">
    <property type="protein sequence ID" value="GLQ53285.1"/>
    <property type="molecule type" value="Genomic_DNA"/>
</dbReference>
<evidence type="ECO:0000313" key="6">
    <source>
        <dbReference type="EMBL" id="GLQ53285.1"/>
    </source>
</evidence>
<evidence type="ECO:0000259" key="5">
    <source>
        <dbReference type="PROSITE" id="PS50931"/>
    </source>
</evidence>
<dbReference type="RefSeq" id="WP_284338729.1">
    <property type="nucleotide sequence ID" value="NZ_BSNS01000002.1"/>
</dbReference>
<dbReference type="PANTHER" id="PTHR30419:SF2">
    <property type="entry name" value="LYSR FAMILY TRANSCRIPTIONAL REGULATOR"/>
    <property type="match status" value="1"/>
</dbReference>
<name>A0ABQ5VZN7_9HYPH</name>
<dbReference type="InterPro" id="IPR005119">
    <property type="entry name" value="LysR_subst-bd"/>
</dbReference>
<accession>A0ABQ5VZN7</accession>
<dbReference type="InterPro" id="IPR036388">
    <property type="entry name" value="WH-like_DNA-bd_sf"/>
</dbReference>
<dbReference type="InterPro" id="IPR050950">
    <property type="entry name" value="HTH-type_LysR_regulators"/>
</dbReference>
<dbReference type="InterPro" id="IPR036390">
    <property type="entry name" value="WH_DNA-bd_sf"/>
</dbReference>
<dbReference type="Proteomes" id="UP001156691">
    <property type="component" value="Unassembled WGS sequence"/>
</dbReference>